<evidence type="ECO:0000256" key="13">
    <source>
        <dbReference type="RuleBase" id="RU365062"/>
    </source>
</evidence>
<comment type="subcellular location">
    <subcellularLocation>
        <location evidence="1">Mitochondrion inner membrane</location>
        <topology evidence="1">Peripheral membrane protein</topology>
        <orientation evidence="1">Intermembrane side</orientation>
    </subcellularLocation>
    <subcellularLocation>
        <location evidence="10">Mitochondrion outer membrane</location>
        <topology evidence="10">Peripheral membrane protein</topology>
        <orientation evidence="10">Intermembrane side</orientation>
    </subcellularLocation>
</comment>
<dbReference type="GO" id="GO:0047184">
    <property type="term" value="F:1-acylglycerophosphocholine O-acyltransferase activity"/>
    <property type="evidence" value="ECO:0007669"/>
    <property type="project" value="TreeGrafter"/>
</dbReference>
<evidence type="ECO:0000256" key="3">
    <source>
        <dbReference type="ARBA" id="ARBA00022679"/>
    </source>
</evidence>
<name>A0A8S1H8V2_9PELO</name>
<evidence type="ECO:0000256" key="2">
    <source>
        <dbReference type="ARBA" id="ARBA00010524"/>
    </source>
</evidence>
<evidence type="ECO:0000256" key="11">
    <source>
        <dbReference type="ARBA" id="ARBA00047906"/>
    </source>
</evidence>
<evidence type="ECO:0000313" key="15">
    <source>
        <dbReference type="EMBL" id="CAD6192916.1"/>
    </source>
</evidence>
<dbReference type="SUPFAM" id="SSF69593">
    <property type="entry name" value="Glycerol-3-phosphate (1)-acyltransferase"/>
    <property type="match status" value="1"/>
</dbReference>
<keyword evidence="8" id="KW-0472">Membrane</keyword>
<evidence type="ECO:0000256" key="10">
    <source>
        <dbReference type="ARBA" id="ARBA00024323"/>
    </source>
</evidence>
<evidence type="ECO:0000256" key="4">
    <source>
        <dbReference type="ARBA" id="ARBA00022787"/>
    </source>
</evidence>
<dbReference type="AlphaFoldDB" id="A0A8S1H8V2"/>
<gene>
    <name evidence="15" type="ORF">CAUJ_LOCUS8835</name>
</gene>
<keyword evidence="7" id="KW-0496">Mitochondrion</keyword>
<comment type="catalytic activity">
    <reaction evidence="11">
        <text>1'-[1,2-diacyl-sn-glycero-3-phospho],3'-[1-acyl-sn-glycero-3-phospho]-glycerol + a 1,2-diacyl-sn-glycero-3-phosphocholine = a cardiolipin + a 1-acyl-sn-glycero-3-phosphocholine</text>
        <dbReference type="Rhea" id="RHEA:33731"/>
        <dbReference type="ChEBI" id="CHEBI:57643"/>
        <dbReference type="ChEBI" id="CHEBI:58168"/>
        <dbReference type="ChEBI" id="CHEBI:62237"/>
        <dbReference type="ChEBI" id="CHEBI:64743"/>
    </reaction>
    <physiologicalReaction direction="left-to-right" evidence="11">
        <dbReference type="Rhea" id="RHEA:33732"/>
    </physiologicalReaction>
    <physiologicalReaction direction="right-to-left" evidence="11">
        <dbReference type="Rhea" id="RHEA:33733"/>
    </physiologicalReaction>
</comment>
<reference evidence="15" key="1">
    <citation type="submission" date="2020-10" db="EMBL/GenBank/DDBJ databases">
        <authorList>
            <person name="Kikuchi T."/>
        </authorList>
    </citation>
    <scope>NUCLEOTIDE SEQUENCE</scope>
    <source>
        <strain evidence="15">NKZ352</strain>
    </source>
</reference>
<evidence type="ECO:0000313" key="16">
    <source>
        <dbReference type="Proteomes" id="UP000835052"/>
    </source>
</evidence>
<dbReference type="CDD" id="cd07989">
    <property type="entry name" value="LPLAT_AGPAT-like"/>
    <property type="match status" value="1"/>
</dbReference>
<comment type="caution">
    <text evidence="15">The sequence shown here is derived from an EMBL/GenBank/DDBJ whole genome shotgun (WGS) entry which is preliminary data.</text>
</comment>
<keyword evidence="9" id="KW-0012">Acyltransferase</keyword>
<evidence type="ECO:0000256" key="5">
    <source>
        <dbReference type="ARBA" id="ARBA00022792"/>
    </source>
</evidence>
<keyword evidence="6" id="KW-0443">Lipid metabolism</keyword>
<dbReference type="InterPro" id="IPR000872">
    <property type="entry name" value="Tafazzin"/>
</dbReference>
<organism evidence="15 16">
    <name type="scientific">Caenorhabditis auriculariae</name>
    <dbReference type="NCBI Taxonomy" id="2777116"/>
    <lineage>
        <taxon>Eukaryota</taxon>
        <taxon>Metazoa</taxon>
        <taxon>Ecdysozoa</taxon>
        <taxon>Nematoda</taxon>
        <taxon>Chromadorea</taxon>
        <taxon>Rhabditida</taxon>
        <taxon>Rhabditina</taxon>
        <taxon>Rhabditomorpha</taxon>
        <taxon>Rhabditoidea</taxon>
        <taxon>Rhabditidae</taxon>
        <taxon>Peloderinae</taxon>
        <taxon>Caenorhabditis</taxon>
    </lineage>
</organism>
<sequence length="287" mass="33479">MTGTQADRSNDRQGFRFAWPFPKHPSALYKMKSYLTMSFISSLSKVMFLGGANKLVAHNKERFLNLLQDKSRPLLTVSNHRSNIDDPLMWAILTYREFLRSIDRNRYTLAAHNICFTKQFHTTMFSLGRCVPIVRGEGVYQKAMDFCVEQLDQNQWVHIFPEGRVVDIQTEPLRLKWGVGRLIMDVKKDPIVLPIWCKNMEKVWPVKPPYYPRFGHKVDIFIGEPFDLASLKREVEQCEDLTTEDRRKILTDEIQRRIYLLGEQVGDVPKGAIEALAQRHKLLPSQR</sequence>
<accession>A0A8S1H8V2</accession>
<keyword evidence="4" id="KW-1000">Mitochondrion outer membrane</keyword>
<keyword evidence="3" id="KW-0808">Transferase</keyword>
<dbReference type="GO" id="GO:0005741">
    <property type="term" value="C:mitochondrial outer membrane"/>
    <property type="evidence" value="ECO:0007669"/>
    <property type="project" value="UniProtKB-SubCell"/>
</dbReference>
<protein>
    <recommendedName>
        <fullName evidence="13">Tafazzin family protein</fullName>
    </recommendedName>
</protein>
<evidence type="ECO:0000256" key="12">
    <source>
        <dbReference type="ARBA" id="ARBA00049543"/>
    </source>
</evidence>
<proteinExistence type="inferred from homology"/>
<feature type="domain" description="Phospholipid/glycerol acyltransferase" evidence="14">
    <location>
        <begin position="74"/>
        <end position="200"/>
    </location>
</feature>
<dbReference type="InterPro" id="IPR002123">
    <property type="entry name" value="Plipid/glycerol_acylTrfase"/>
</dbReference>
<evidence type="ECO:0000256" key="7">
    <source>
        <dbReference type="ARBA" id="ARBA00023128"/>
    </source>
</evidence>
<evidence type="ECO:0000256" key="9">
    <source>
        <dbReference type="ARBA" id="ARBA00023315"/>
    </source>
</evidence>
<dbReference type="OrthoDB" id="193467at2759"/>
<dbReference type="PRINTS" id="PR00979">
    <property type="entry name" value="TAFAZZIN"/>
</dbReference>
<comment type="similarity">
    <text evidence="2 13">Belongs to the taffazin family.</text>
</comment>
<dbReference type="GO" id="GO:0035965">
    <property type="term" value="P:cardiolipin acyl-chain remodeling"/>
    <property type="evidence" value="ECO:0007669"/>
    <property type="project" value="TreeGrafter"/>
</dbReference>
<dbReference type="GO" id="GO:0005743">
    <property type="term" value="C:mitochondrial inner membrane"/>
    <property type="evidence" value="ECO:0007669"/>
    <property type="project" value="UniProtKB-SubCell"/>
</dbReference>
<dbReference type="PANTHER" id="PTHR12497:SF0">
    <property type="entry name" value="TAFAZZIN"/>
    <property type="match status" value="1"/>
</dbReference>
<evidence type="ECO:0000259" key="14">
    <source>
        <dbReference type="SMART" id="SM00563"/>
    </source>
</evidence>
<evidence type="ECO:0000256" key="8">
    <source>
        <dbReference type="ARBA" id="ARBA00023136"/>
    </source>
</evidence>
<comment type="catalytic activity">
    <reaction evidence="12">
        <text>1,2-di-(9Z-octadecenoyl)-sn-glycero-3-phosphocholine + 1-hexadecanoyl-sn-glycero-3-phosphocholine = 1-hexadecanoyl-2-(9Z-octadecenoyl)-sn-glycero-3-phosphocholine + 1-(9Z-octadecenoyl)-sn-glycero-3-phosphocholine</text>
        <dbReference type="Rhea" id="RHEA:43816"/>
        <dbReference type="ChEBI" id="CHEBI:28610"/>
        <dbReference type="ChEBI" id="CHEBI:72998"/>
        <dbReference type="ChEBI" id="CHEBI:73001"/>
        <dbReference type="ChEBI" id="CHEBI:74669"/>
    </reaction>
    <physiologicalReaction direction="left-to-right" evidence="12">
        <dbReference type="Rhea" id="RHEA:43817"/>
    </physiologicalReaction>
    <physiologicalReaction direction="right-to-left" evidence="12">
        <dbReference type="Rhea" id="RHEA:43818"/>
    </physiologicalReaction>
</comment>
<keyword evidence="5" id="KW-0999">Mitochondrion inner membrane</keyword>
<dbReference type="GO" id="GO:0007007">
    <property type="term" value="P:inner mitochondrial membrane organization"/>
    <property type="evidence" value="ECO:0007669"/>
    <property type="project" value="TreeGrafter"/>
</dbReference>
<dbReference type="EMBL" id="CAJGYM010000030">
    <property type="protein sequence ID" value="CAD6192916.1"/>
    <property type="molecule type" value="Genomic_DNA"/>
</dbReference>
<dbReference type="PANTHER" id="PTHR12497">
    <property type="entry name" value="TAZ PROTEIN TAFAZZIN"/>
    <property type="match status" value="1"/>
</dbReference>
<dbReference type="Pfam" id="PF01553">
    <property type="entry name" value="Acyltransferase"/>
    <property type="match status" value="1"/>
</dbReference>
<keyword evidence="16" id="KW-1185">Reference proteome</keyword>
<dbReference type="SMART" id="SM00563">
    <property type="entry name" value="PlsC"/>
    <property type="match status" value="1"/>
</dbReference>
<evidence type="ECO:0000256" key="6">
    <source>
        <dbReference type="ARBA" id="ARBA00023098"/>
    </source>
</evidence>
<evidence type="ECO:0000256" key="1">
    <source>
        <dbReference type="ARBA" id="ARBA00004137"/>
    </source>
</evidence>
<dbReference type="Proteomes" id="UP000835052">
    <property type="component" value="Unassembled WGS sequence"/>
</dbReference>